<evidence type="ECO:0000256" key="1">
    <source>
        <dbReference type="ARBA" id="ARBA00003357"/>
    </source>
</evidence>
<evidence type="ECO:0000256" key="9">
    <source>
        <dbReference type="ARBA" id="ARBA00023242"/>
    </source>
</evidence>
<dbReference type="InterPro" id="IPR038567">
    <property type="entry name" value="T_Elf1_sf"/>
</dbReference>
<evidence type="ECO:0000256" key="5">
    <source>
        <dbReference type="ARBA" id="ARBA00022771"/>
    </source>
</evidence>
<dbReference type="PANTHER" id="PTHR20934">
    <property type="entry name" value="TRANSCRIPTION ELONGATION FACTOR 1 HOMOLOG"/>
    <property type="match status" value="1"/>
</dbReference>
<evidence type="ECO:0000256" key="7">
    <source>
        <dbReference type="ARBA" id="ARBA00023015"/>
    </source>
</evidence>
<dbReference type="AlphaFoldDB" id="A0A9P6AE91"/>
<dbReference type="InterPro" id="IPR007808">
    <property type="entry name" value="Elf1"/>
</dbReference>
<comment type="function">
    <text evidence="1 10">Transcription elongation factor implicated in the maintenance of proper chromatin structure in actively transcribed regions.</text>
</comment>
<keyword evidence="12" id="KW-1185">Reference proteome</keyword>
<dbReference type="GO" id="GO:0008270">
    <property type="term" value="F:zinc ion binding"/>
    <property type="evidence" value="ECO:0007669"/>
    <property type="project" value="UniProtKB-KW"/>
</dbReference>
<evidence type="ECO:0000256" key="8">
    <source>
        <dbReference type="ARBA" id="ARBA00023163"/>
    </source>
</evidence>
<dbReference type="PANTHER" id="PTHR20934:SF0">
    <property type="entry name" value="TRANSCRIPTION ELONGATION FACTOR 1 HOMOLOG"/>
    <property type="match status" value="1"/>
</dbReference>
<keyword evidence="5 10" id="KW-0863">Zinc-finger</keyword>
<evidence type="ECO:0000256" key="2">
    <source>
        <dbReference type="ARBA" id="ARBA00004123"/>
    </source>
</evidence>
<dbReference type="GO" id="GO:0008023">
    <property type="term" value="C:transcription elongation factor complex"/>
    <property type="evidence" value="ECO:0007669"/>
    <property type="project" value="TreeGrafter"/>
</dbReference>
<keyword evidence="7 10" id="KW-0805">Transcription regulation</keyword>
<dbReference type="EMBL" id="MU129265">
    <property type="protein sequence ID" value="KAF9504073.1"/>
    <property type="molecule type" value="Genomic_DNA"/>
</dbReference>
<keyword evidence="6 10" id="KW-0862">Zinc</keyword>
<evidence type="ECO:0000313" key="11">
    <source>
        <dbReference type="EMBL" id="KAF9504073.1"/>
    </source>
</evidence>
<dbReference type="Gene3D" id="2.20.25.190">
    <property type="match status" value="1"/>
</dbReference>
<sequence>MGKRKKSSRKPGAGRTKKLPLDTVFDCLFCHHAKAISCKLDHKDNVGHLSCKICGVTYQTNIHHLSAPVDVYSDWIDAANEVQGQAGRHSDDD</sequence>
<dbReference type="FunFam" id="2.20.25.190:FF:000001">
    <property type="entry name" value="Transcription elongation factor 1 homolog"/>
    <property type="match status" value="1"/>
</dbReference>
<dbReference type="Pfam" id="PF05129">
    <property type="entry name" value="Zn_ribbon_Elf1"/>
    <property type="match status" value="1"/>
</dbReference>
<gene>
    <name evidence="11" type="ORF">BS47DRAFT_1334695</name>
</gene>
<evidence type="ECO:0000256" key="3">
    <source>
        <dbReference type="ARBA" id="ARBA00009730"/>
    </source>
</evidence>
<dbReference type="GO" id="GO:0006368">
    <property type="term" value="P:transcription elongation by RNA polymerase II"/>
    <property type="evidence" value="ECO:0007669"/>
    <property type="project" value="TreeGrafter"/>
</dbReference>
<evidence type="ECO:0000256" key="6">
    <source>
        <dbReference type="ARBA" id="ARBA00022833"/>
    </source>
</evidence>
<evidence type="ECO:0000256" key="4">
    <source>
        <dbReference type="ARBA" id="ARBA00022723"/>
    </source>
</evidence>
<keyword evidence="9 10" id="KW-0539">Nucleus</keyword>
<proteinExistence type="inferred from homology"/>
<dbReference type="Proteomes" id="UP000886523">
    <property type="component" value="Unassembled WGS sequence"/>
</dbReference>
<evidence type="ECO:0000256" key="10">
    <source>
        <dbReference type="RuleBase" id="RU364033"/>
    </source>
</evidence>
<dbReference type="SUPFAM" id="SSF57783">
    <property type="entry name" value="Zinc beta-ribbon"/>
    <property type="match status" value="1"/>
</dbReference>
<evidence type="ECO:0000313" key="12">
    <source>
        <dbReference type="Proteomes" id="UP000886523"/>
    </source>
</evidence>
<dbReference type="GO" id="GO:0000993">
    <property type="term" value="F:RNA polymerase II complex binding"/>
    <property type="evidence" value="ECO:0007669"/>
    <property type="project" value="TreeGrafter"/>
</dbReference>
<organism evidence="11 12">
    <name type="scientific">Hydnum rufescens UP504</name>
    <dbReference type="NCBI Taxonomy" id="1448309"/>
    <lineage>
        <taxon>Eukaryota</taxon>
        <taxon>Fungi</taxon>
        <taxon>Dikarya</taxon>
        <taxon>Basidiomycota</taxon>
        <taxon>Agaricomycotina</taxon>
        <taxon>Agaricomycetes</taxon>
        <taxon>Cantharellales</taxon>
        <taxon>Hydnaceae</taxon>
        <taxon>Hydnum</taxon>
    </lineage>
</organism>
<keyword evidence="4 10" id="KW-0479">Metal-binding</keyword>
<comment type="caution">
    <text evidence="11">The sequence shown here is derived from an EMBL/GenBank/DDBJ whole genome shotgun (WGS) entry which is preliminary data.</text>
</comment>
<accession>A0A9P6AE91</accession>
<comment type="similarity">
    <text evidence="3 10">Belongs to the ELOF1 family.</text>
</comment>
<name>A0A9P6AE91_9AGAM</name>
<dbReference type="OrthoDB" id="445983at2759"/>
<keyword evidence="8 10" id="KW-0804">Transcription</keyword>
<comment type="subcellular location">
    <subcellularLocation>
        <location evidence="2 10">Nucleus</location>
    </subcellularLocation>
</comment>
<reference evidence="11" key="1">
    <citation type="journal article" date="2020" name="Nat. Commun.">
        <title>Large-scale genome sequencing of mycorrhizal fungi provides insights into the early evolution of symbiotic traits.</title>
        <authorList>
            <person name="Miyauchi S."/>
            <person name="Kiss E."/>
            <person name="Kuo A."/>
            <person name="Drula E."/>
            <person name="Kohler A."/>
            <person name="Sanchez-Garcia M."/>
            <person name="Morin E."/>
            <person name="Andreopoulos B."/>
            <person name="Barry K.W."/>
            <person name="Bonito G."/>
            <person name="Buee M."/>
            <person name="Carver A."/>
            <person name="Chen C."/>
            <person name="Cichocki N."/>
            <person name="Clum A."/>
            <person name="Culley D."/>
            <person name="Crous P.W."/>
            <person name="Fauchery L."/>
            <person name="Girlanda M."/>
            <person name="Hayes R.D."/>
            <person name="Keri Z."/>
            <person name="LaButti K."/>
            <person name="Lipzen A."/>
            <person name="Lombard V."/>
            <person name="Magnuson J."/>
            <person name="Maillard F."/>
            <person name="Murat C."/>
            <person name="Nolan M."/>
            <person name="Ohm R.A."/>
            <person name="Pangilinan J."/>
            <person name="Pereira M.F."/>
            <person name="Perotto S."/>
            <person name="Peter M."/>
            <person name="Pfister S."/>
            <person name="Riley R."/>
            <person name="Sitrit Y."/>
            <person name="Stielow J.B."/>
            <person name="Szollosi G."/>
            <person name="Zifcakova L."/>
            <person name="Stursova M."/>
            <person name="Spatafora J.W."/>
            <person name="Tedersoo L."/>
            <person name="Vaario L.M."/>
            <person name="Yamada A."/>
            <person name="Yan M."/>
            <person name="Wang P."/>
            <person name="Xu J."/>
            <person name="Bruns T."/>
            <person name="Baldrian P."/>
            <person name="Vilgalys R."/>
            <person name="Dunand C."/>
            <person name="Henrissat B."/>
            <person name="Grigoriev I.V."/>
            <person name="Hibbett D."/>
            <person name="Nagy L.G."/>
            <person name="Martin F.M."/>
        </authorList>
    </citation>
    <scope>NUCLEOTIDE SEQUENCE</scope>
    <source>
        <strain evidence="11">UP504</strain>
    </source>
</reference>
<protein>
    <recommendedName>
        <fullName evidence="10">Transcription elongation factor 1 homolog</fullName>
    </recommendedName>
</protein>